<reference evidence="1 2" key="1">
    <citation type="submission" date="2018-11" db="EMBL/GenBank/DDBJ databases">
        <title>Genome sequence of Apiotrichum porosum DSM 27194.</title>
        <authorList>
            <person name="Aliyu H."/>
            <person name="Gorte O."/>
            <person name="Ochsenreither K."/>
        </authorList>
    </citation>
    <scope>NUCLEOTIDE SEQUENCE [LARGE SCALE GENOMIC DNA]</scope>
    <source>
        <strain evidence="1 2">DSM 27194</strain>
    </source>
</reference>
<comment type="caution">
    <text evidence="1">The sequence shown here is derived from an EMBL/GenBank/DDBJ whole genome shotgun (WGS) entry which is preliminary data.</text>
</comment>
<evidence type="ECO:0000313" key="2">
    <source>
        <dbReference type="Proteomes" id="UP000279236"/>
    </source>
</evidence>
<keyword evidence="2" id="KW-1185">Reference proteome</keyword>
<dbReference type="GeneID" id="39589717"/>
<accession>A0A427Y758</accession>
<protein>
    <recommendedName>
        <fullName evidence="3">DNA recombination and repair protein Rad51-like C-terminal domain-containing protein</fullName>
    </recommendedName>
</protein>
<organism evidence="1 2">
    <name type="scientific">Apiotrichum porosum</name>
    <dbReference type="NCBI Taxonomy" id="105984"/>
    <lineage>
        <taxon>Eukaryota</taxon>
        <taxon>Fungi</taxon>
        <taxon>Dikarya</taxon>
        <taxon>Basidiomycota</taxon>
        <taxon>Agaricomycotina</taxon>
        <taxon>Tremellomycetes</taxon>
        <taxon>Trichosporonales</taxon>
        <taxon>Trichosporonaceae</taxon>
        <taxon>Apiotrichum</taxon>
    </lineage>
</organism>
<dbReference type="SUPFAM" id="SSF52540">
    <property type="entry name" value="P-loop containing nucleoside triphosphate hydrolases"/>
    <property type="match status" value="1"/>
</dbReference>
<dbReference type="RefSeq" id="XP_028479681.1">
    <property type="nucleotide sequence ID" value="XM_028620709.1"/>
</dbReference>
<dbReference type="Gene3D" id="3.40.50.300">
    <property type="entry name" value="P-loop containing nucleotide triphosphate hydrolases"/>
    <property type="match status" value="1"/>
</dbReference>
<sequence length="393" mass="41892">MPDNPHPVTTVGILSEIGAGNASEFGTTVRPSCCDNSLTLACPPGPTFIPPLDKILLAARSHTGGSSLQRGDLIEVVGPSGSGKTVLCAFLLTTTLLPPFLTLPLEAPFHGVPSITVPLGGRGMRAALVSPANSRLVFLMDRGMRAHISSCISTTAETHGLHYDTRSPAAENAIDVVVSEALAHLTVLRPRPRALGWVLALRRLASPPEPVLGTTPPDGGLDLVVCDGFSDGFWPERWFHEDRGERHRDTTSVRGPEDIGMREVLAAITTLRKKLGAIIVLTVQGLRPIPNTPFFKPHLPPPYPSPFTQRYDTPEAPSAWPLNIQLTLLGPAKPLQFPAETTLVEALRTRKLPAVQVCDARVRVPGGTGQAGTMEGASWAFGVSEDGLVPFAE</sequence>
<evidence type="ECO:0000313" key="1">
    <source>
        <dbReference type="EMBL" id="RSH86896.1"/>
    </source>
</evidence>
<proteinExistence type="predicted"/>
<dbReference type="OrthoDB" id="420422at2759"/>
<dbReference type="AlphaFoldDB" id="A0A427Y758"/>
<dbReference type="STRING" id="105984.A0A427Y758"/>
<dbReference type="EMBL" id="RSCE01000002">
    <property type="protein sequence ID" value="RSH86896.1"/>
    <property type="molecule type" value="Genomic_DNA"/>
</dbReference>
<evidence type="ECO:0008006" key="3">
    <source>
        <dbReference type="Google" id="ProtNLM"/>
    </source>
</evidence>
<gene>
    <name evidence="1" type="ORF">EHS24_005174</name>
</gene>
<dbReference type="InterPro" id="IPR027417">
    <property type="entry name" value="P-loop_NTPase"/>
</dbReference>
<dbReference type="Proteomes" id="UP000279236">
    <property type="component" value="Unassembled WGS sequence"/>
</dbReference>
<name>A0A427Y758_9TREE</name>